<sequence>MSDSSSSSAAASHSSMPTFDIVGVGVGPFNLGMAALCQPLVESGELSVAFFEQRSGFIWHPGMLLPEATIQVPFMADLVTMADPTSRYSFLNYLKQSGRIHQFYIREDFYPLRREYSDYCTWVAGQLDSVHFDSRVKAVRPNPEGDTPWLVDVTGHGTIAARHVVSGVGTTPFVPEELHPALDAEGVIHSADYLHNKEWLAKQASISIVGSGQSAAEIYADLLCTTEAHVDWFTRSERFFPMEYTKLTLEMTSPEYASYFRRLPEAKRDELNRNQRNLYKGISGETINAIYDLLYRLSLDGTSRTTLRAGVSAACAPNEQATDSSTGRHRLRLHHAETDTSAVHATDAVILCTGYKAPQMPQFLEPCSEFIAKDATGRMDVGEHFQVDADNTLFVLNADEHVHSLNAPDLGMGPWRNSIILREICGREVYPVEKNIAFQTFGGF</sequence>
<keyword evidence="17" id="KW-1185">Reference proteome</keyword>
<comment type="catalytic activity">
    <reaction evidence="15">
        <text>L-lysine + NADPH + O2 = N(6)-hydroxy-L-lysine + NADP(+) + H2O</text>
        <dbReference type="Rhea" id="RHEA:23228"/>
        <dbReference type="ChEBI" id="CHEBI:15377"/>
        <dbReference type="ChEBI" id="CHEBI:15379"/>
        <dbReference type="ChEBI" id="CHEBI:32551"/>
        <dbReference type="ChEBI" id="CHEBI:57783"/>
        <dbReference type="ChEBI" id="CHEBI:57820"/>
        <dbReference type="ChEBI" id="CHEBI:58349"/>
        <dbReference type="EC" id="1.14.13.59"/>
    </reaction>
</comment>
<comment type="similarity">
    <text evidence="3">Belongs to the lysine N(6)-hydroxylase/L-ornithine N(5)-oxygenase family.</text>
</comment>
<evidence type="ECO:0000256" key="13">
    <source>
        <dbReference type="ARBA" id="ARBA00032493"/>
    </source>
</evidence>
<dbReference type="Pfam" id="PF13434">
    <property type="entry name" value="Lys_Orn_oxgnase"/>
    <property type="match status" value="1"/>
</dbReference>
<dbReference type="Gene3D" id="3.50.50.60">
    <property type="entry name" value="FAD/NAD(P)-binding domain"/>
    <property type="match status" value="1"/>
</dbReference>
<evidence type="ECO:0000256" key="6">
    <source>
        <dbReference type="ARBA" id="ARBA00022630"/>
    </source>
</evidence>
<dbReference type="KEGG" id="ccj:UL81_01875"/>
<dbReference type="STRING" id="161896.UL81_01875"/>
<evidence type="ECO:0000256" key="3">
    <source>
        <dbReference type="ARBA" id="ARBA00007588"/>
    </source>
</evidence>
<protein>
    <recommendedName>
        <fullName evidence="5">L-lysine N6-monooxygenase MbtG</fullName>
        <ecNumber evidence="4">1.14.13.59</ecNumber>
    </recommendedName>
    <alternativeName>
        <fullName evidence="14">Lysine 6-N-hydroxylase</fullName>
    </alternativeName>
    <alternativeName>
        <fullName evidence="13">Lysine N6-hydroxylase</fullName>
    </alternativeName>
    <alternativeName>
        <fullName evidence="11">Lysine-N-oxygenase</fullName>
    </alternativeName>
    <alternativeName>
        <fullName evidence="12">Mycobactin synthase protein G</fullName>
    </alternativeName>
</protein>
<evidence type="ECO:0000313" key="16">
    <source>
        <dbReference type="EMBL" id="AKE38356.1"/>
    </source>
</evidence>
<dbReference type="GO" id="GO:0047091">
    <property type="term" value="F:L-lysine 6-monooxygenase (NADPH) activity"/>
    <property type="evidence" value="ECO:0007669"/>
    <property type="project" value="UniProtKB-EC"/>
</dbReference>
<keyword evidence="7" id="KW-0274">FAD</keyword>
<comment type="pathway">
    <text evidence="2">Siderophore biosynthesis; mycobactin biosynthesis.</text>
</comment>
<evidence type="ECO:0000256" key="12">
    <source>
        <dbReference type="ARBA" id="ARBA00031158"/>
    </source>
</evidence>
<evidence type="ECO:0000313" key="17">
    <source>
        <dbReference type="Proteomes" id="UP000033566"/>
    </source>
</evidence>
<evidence type="ECO:0000256" key="7">
    <source>
        <dbReference type="ARBA" id="ARBA00022827"/>
    </source>
</evidence>
<evidence type="ECO:0000256" key="5">
    <source>
        <dbReference type="ARBA" id="ARBA00016406"/>
    </source>
</evidence>
<reference evidence="16 17" key="1">
    <citation type="journal article" date="2015" name="Genome Announc.">
        <title>Complete Genome Sequence of Corynebacterium camporealensis DSM 44610, Isolated from the Milk of a Manchega Sheep with Subclinical Mastitis.</title>
        <authorList>
            <person name="Ruckert C."/>
            <person name="Albersmeier A."/>
            <person name="Winkler A."/>
            <person name="Tauch A."/>
        </authorList>
    </citation>
    <scope>NUCLEOTIDE SEQUENCE [LARGE SCALE GENOMIC DNA]</scope>
    <source>
        <strain evidence="16 17">DSM 44610</strain>
    </source>
</reference>
<organism evidence="16 17">
    <name type="scientific">Corynebacterium camporealensis</name>
    <dbReference type="NCBI Taxonomy" id="161896"/>
    <lineage>
        <taxon>Bacteria</taxon>
        <taxon>Bacillati</taxon>
        <taxon>Actinomycetota</taxon>
        <taxon>Actinomycetes</taxon>
        <taxon>Mycobacteriales</taxon>
        <taxon>Corynebacteriaceae</taxon>
        <taxon>Corynebacterium</taxon>
    </lineage>
</organism>
<dbReference type="HOGENOM" id="CLU_020931_0_0_11"/>
<proteinExistence type="inferred from homology"/>
<dbReference type="PANTHER" id="PTHR42802">
    <property type="entry name" value="MONOOXYGENASE"/>
    <property type="match status" value="1"/>
</dbReference>
<name>A0A0F6T9R4_9CORY</name>
<keyword evidence="8" id="KW-0521">NADP</keyword>
<evidence type="ECO:0000256" key="15">
    <source>
        <dbReference type="ARBA" id="ARBA00048407"/>
    </source>
</evidence>
<dbReference type="InterPro" id="IPR025700">
    <property type="entry name" value="Lys/Orn_oxygenase"/>
</dbReference>
<dbReference type="InterPro" id="IPR036188">
    <property type="entry name" value="FAD/NAD-bd_sf"/>
</dbReference>
<evidence type="ECO:0000256" key="14">
    <source>
        <dbReference type="ARBA" id="ARBA00032738"/>
    </source>
</evidence>
<dbReference type="SUPFAM" id="SSF51905">
    <property type="entry name" value="FAD/NAD(P)-binding domain"/>
    <property type="match status" value="1"/>
</dbReference>
<dbReference type="EMBL" id="CP011311">
    <property type="protein sequence ID" value="AKE38356.1"/>
    <property type="molecule type" value="Genomic_DNA"/>
</dbReference>
<dbReference type="AlphaFoldDB" id="A0A0F6T9R4"/>
<dbReference type="RefSeq" id="WP_236684489.1">
    <property type="nucleotide sequence ID" value="NZ_CP011311.1"/>
</dbReference>
<evidence type="ECO:0000256" key="10">
    <source>
        <dbReference type="ARBA" id="ARBA00023033"/>
    </source>
</evidence>
<dbReference type="PANTHER" id="PTHR42802:SF1">
    <property type="entry name" value="L-ORNITHINE N(5)-MONOOXYGENASE"/>
    <property type="match status" value="1"/>
</dbReference>
<keyword evidence="10 16" id="KW-0503">Monooxygenase</keyword>
<accession>A0A0F6T9R4</accession>
<dbReference type="Proteomes" id="UP000033566">
    <property type="component" value="Chromosome"/>
</dbReference>
<evidence type="ECO:0000256" key="9">
    <source>
        <dbReference type="ARBA" id="ARBA00023002"/>
    </source>
</evidence>
<evidence type="ECO:0000256" key="8">
    <source>
        <dbReference type="ARBA" id="ARBA00022857"/>
    </source>
</evidence>
<evidence type="ECO:0000256" key="11">
    <source>
        <dbReference type="ARBA" id="ARBA00029939"/>
    </source>
</evidence>
<evidence type="ECO:0000256" key="2">
    <source>
        <dbReference type="ARBA" id="ARBA00005102"/>
    </source>
</evidence>
<dbReference type="EC" id="1.14.13.59" evidence="4"/>
<gene>
    <name evidence="16" type="primary">alcA</name>
    <name evidence="16" type="ORF">UL81_01875</name>
</gene>
<keyword evidence="9 16" id="KW-0560">Oxidoreductase</keyword>
<evidence type="ECO:0000256" key="4">
    <source>
        <dbReference type="ARBA" id="ARBA00013076"/>
    </source>
</evidence>
<comment type="cofactor">
    <cofactor evidence="1">
        <name>FAD</name>
        <dbReference type="ChEBI" id="CHEBI:57692"/>
    </cofactor>
</comment>
<evidence type="ECO:0000256" key="1">
    <source>
        <dbReference type="ARBA" id="ARBA00001974"/>
    </source>
</evidence>
<keyword evidence="6" id="KW-0285">Flavoprotein</keyword>
<dbReference type="PATRIC" id="fig|161896.4.peg.368"/>